<dbReference type="PANTHER" id="PTHR13847:SF280">
    <property type="entry name" value="D-AMINO ACID DEHYDROGENASE"/>
    <property type="match status" value="1"/>
</dbReference>
<comment type="cofactor">
    <cofactor evidence="1 7">
        <name>FAD</name>
        <dbReference type="ChEBI" id="CHEBI:57692"/>
    </cofactor>
</comment>
<dbReference type="FunFam" id="3.50.50.60:FF:000020">
    <property type="entry name" value="D-amino acid dehydrogenase"/>
    <property type="match status" value="1"/>
</dbReference>
<dbReference type="NCBIfam" id="NF001933">
    <property type="entry name" value="PRK00711.1"/>
    <property type="match status" value="1"/>
</dbReference>
<dbReference type="EC" id="1.4.99.-" evidence="7"/>
<dbReference type="EMBL" id="CP047650">
    <property type="protein sequence ID" value="QHI97071.1"/>
    <property type="molecule type" value="Genomic_DNA"/>
</dbReference>
<dbReference type="AlphaFoldDB" id="A0A857J1W5"/>
<dbReference type="InterPro" id="IPR023080">
    <property type="entry name" value="DadA"/>
</dbReference>
<proteinExistence type="inferred from homology"/>
<name>A0A857J1W5_9BURK</name>
<dbReference type="HAMAP" id="MF_01202">
    <property type="entry name" value="DadA"/>
    <property type="match status" value="1"/>
</dbReference>
<evidence type="ECO:0000313" key="9">
    <source>
        <dbReference type="EMBL" id="QHI97071.1"/>
    </source>
</evidence>
<evidence type="ECO:0000256" key="2">
    <source>
        <dbReference type="ARBA" id="ARBA00009410"/>
    </source>
</evidence>
<dbReference type="Proteomes" id="UP000464787">
    <property type="component" value="Chromosome"/>
</dbReference>
<sequence>MGIPRLLDSPEIRKTHAMKVIVLGSGVVGTASAYYLARAGAEVTVIDRQDGPALETSFANAGQVSPGYSAPWAAPGIPLKALKWMFEEHAPLAIRPDGSLYQLRWIAQMLRNCTAGRYAINKARMMRLAEYSRDCLRELRADTGIAYEQRTGGTLQLFRSQQQMDAVGRDVEVLKACGVDYEVLGPDQLARVEPALASRGQPLAGGLRLPGDETGDCHLFTKALAELARKAGVQFRFGQDVTGIETTGDRVSAVRIGQERLVADRYVMAFGSYSRQLLQPLGLDLPVYPVKGYSLTVPLVDPALAPVSTVLDETYKIAVTRFDDRIRVGGMAELAGFDLRLDPRRRATLEMVVQDLFPGGDIARASFWTGLRPMTPDGTPIVGATPYANLFLNTGHGTLGWTMACGSGRVLADIVSGRAAEIDLEGLGLARYGRARPGRVPAHPAAA</sequence>
<evidence type="ECO:0000256" key="7">
    <source>
        <dbReference type="HAMAP-Rule" id="MF_01202"/>
    </source>
</evidence>
<dbReference type="GO" id="GO:0005886">
    <property type="term" value="C:plasma membrane"/>
    <property type="evidence" value="ECO:0007669"/>
    <property type="project" value="TreeGrafter"/>
</dbReference>
<organism evidence="9 10">
    <name type="scientific">Xylophilus rhododendri</name>
    <dbReference type="NCBI Taxonomy" id="2697032"/>
    <lineage>
        <taxon>Bacteria</taxon>
        <taxon>Pseudomonadati</taxon>
        <taxon>Pseudomonadota</taxon>
        <taxon>Betaproteobacteria</taxon>
        <taxon>Burkholderiales</taxon>
        <taxon>Xylophilus</taxon>
    </lineage>
</organism>
<dbReference type="KEGG" id="xyk:GT347_03155"/>
<keyword evidence="4 7" id="KW-0274">FAD</keyword>
<comment type="similarity">
    <text evidence="2 7">Belongs to the DadA oxidoreductase family.</text>
</comment>
<feature type="domain" description="FAD dependent oxidoreductase" evidence="8">
    <location>
        <begin position="19"/>
        <end position="413"/>
    </location>
</feature>
<evidence type="ECO:0000259" key="8">
    <source>
        <dbReference type="Pfam" id="PF01266"/>
    </source>
</evidence>
<feature type="binding site" evidence="7">
    <location>
        <begin position="20"/>
        <end position="34"/>
    </location>
    <ligand>
        <name>FAD</name>
        <dbReference type="ChEBI" id="CHEBI:57692"/>
    </ligand>
</feature>
<keyword evidence="3 7" id="KW-0285">Flavoprotein</keyword>
<evidence type="ECO:0000256" key="6">
    <source>
        <dbReference type="ARBA" id="ARBA00047884"/>
    </source>
</evidence>
<dbReference type="InterPro" id="IPR036188">
    <property type="entry name" value="FAD/NAD-bd_sf"/>
</dbReference>
<evidence type="ECO:0000256" key="3">
    <source>
        <dbReference type="ARBA" id="ARBA00022630"/>
    </source>
</evidence>
<evidence type="ECO:0000256" key="1">
    <source>
        <dbReference type="ARBA" id="ARBA00001974"/>
    </source>
</evidence>
<dbReference type="GO" id="GO:0005737">
    <property type="term" value="C:cytoplasm"/>
    <property type="evidence" value="ECO:0007669"/>
    <property type="project" value="TreeGrafter"/>
</dbReference>
<evidence type="ECO:0000313" key="10">
    <source>
        <dbReference type="Proteomes" id="UP000464787"/>
    </source>
</evidence>
<dbReference type="SUPFAM" id="SSF51905">
    <property type="entry name" value="FAD/NAD(P)-binding domain"/>
    <property type="match status" value="1"/>
</dbReference>
<dbReference type="Pfam" id="PF01266">
    <property type="entry name" value="DAO"/>
    <property type="match status" value="1"/>
</dbReference>
<comment type="function">
    <text evidence="7">Oxidative deamination of D-amino acids.</text>
</comment>
<dbReference type="PANTHER" id="PTHR13847">
    <property type="entry name" value="SARCOSINE DEHYDROGENASE-RELATED"/>
    <property type="match status" value="1"/>
</dbReference>
<dbReference type="GO" id="GO:0055130">
    <property type="term" value="P:D-alanine catabolic process"/>
    <property type="evidence" value="ECO:0007669"/>
    <property type="project" value="TreeGrafter"/>
</dbReference>
<dbReference type="Gene3D" id="3.30.9.10">
    <property type="entry name" value="D-Amino Acid Oxidase, subunit A, domain 2"/>
    <property type="match status" value="1"/>
</dbReference>
<dbReference type="InterPro" id="IPR006076">
    <property type="entry name" value="FAD-dep_OxRdtase"/>
</dbReference>
<comment type="catalytic activity">
    <reaction evidence="6 7">
        <text>a D-alpha-amino acid + A + H2O = a 2-oxocarboxylate + AH2 + NH4(+)</text>
        <dbReference type="Rhea" id="RHEA:18125"/>
        <dbReference type="ChEBI" id="CHEBI:13193"/>
        <dbReference type="ChEBI" id="CHEBI:15377"/>
        <dbReference type="ChEBI" id="CHEBI:17499"/>
        <dbReference type="ChEBI" id="CHEBI:28938"/>
        <dbReference type="ChEBI" id="CHEBI:35179"/>
        <dbReference type="ChEBI" id="CHEBI:59871"/>
    </reaction>
</comment>
<evidence type="ECO:0000256" key="5">
    <source>
        <dbReference type="ARBA" id="ARBA00023002"/>
    </source>
</evidence>
<evidence type="ECO:0000256" key="4">
    <source>
        <dbReference type="ARBA" id="ARBA00022827"/>
    </source>
</evidence>
<reference evidence="9 10" key="1">
    <citation type="submission" date="2020-01" db="EMBL/GenBank/DDBJ databases">
        <title>Genome sequencing of strain KACC 21265.</title>
        <authorList>
            <person name="Heo J."/>
            <person name="Kim S.-J."/>
            <person name="Kim J.-S."/>
            <person name="Hong S.-B."/>
            <person name="Kwon S.-W."/>
        </authorList>
    </citation>
    <scope>NUCLEOTIDE SEQUENCE [LARGE SCALE GENOMIC DNA]</scope>
    <source>
        <strain evidence="9 10">KACC 21265</strain>
    </source>
</reference>
<protein>
    <recommendedName>
        <fullName evidence="7">D-amino acid dehydrogenase</fullName>
        <ecNumber evidence="7">1.4.99.-</ecNumber>
    </recommendedName>
</protein>
<accession>A0A857J1W5</accession>
<dbReference type="GO" id="GO:0008718">
    <property type="term" value="F:D-amino-acid dehydrogenase activity"/>
    <property type="evidence" value="ECO:0007669"/>
    <property type="project" value="UniProtKB-UniRule"/>
</dbReference>
<keyword evidence="5 7" id="KW-0560">Oxidoreductase</keyword>
<keyword evidence="10" id="KW-1185">Reference proteome</keyword>
<dbReference type="Gene3D" id="3.50.50.60">
    <property type="entry name" value="FAD/NAD(P)-binding domain"/>
    <property type="match status" value="2"/>
</dbReference>
<dbReference type="SUPFAM" id="SSF54373">
    <property type="entry name" value="FAD-linked reductases, C-terminal domain"/>
    <property type="match status" value="1"/>
</dbReference>
<gene>
    <name evidence="7" type="primary">dadA</name>
    <name evidence="9" type="ORF">GT347_03155</name>
</gene>